<proteinExistence type="predicted"/>
<evidence type="ECO:0000313" key="3">
    <source>
        <dbReference type="Proteomes" id="UP000003704"/>
    </source>
</evidence>
<dbReference type="Proteomes" id="UP000003704">
    <property type="component" value="Unassembled WGS sequence"/>
</dbReference>
<dbReference type="EMBL" id="AKGD01000002">
    <property type="protein sequence ID" value="EIT69608.1"/>
    <property type="molecule type" value="Genomic_DNA"/>
</dbReference>
<feature type="region of interest" description="Disordered" evidence="1">
    <location>
        <begin position="1"/>
        <end position="71"/>
    </location>
</feature>
<evidence type="ECO:0000256" key="1">
    <source>
        <dbReference type="SAM" id="MobiDB-lite"/>
    </source>
</evidence>
<sequence length="97" mass="10802">MRGTDACTPQQRQDRNGDELLHTGCLHDTLPQLLEGTGARPRRRRSLPAPPRNGVDRRPDRHGLQWASREKRGLRNDCGSLAVDSTNALARAPTELI</sequence>
<feature type="compositionally biased region" description="Basic and acidic residues" evidence="1">
    <location>
        <begin position="12"/>
        <end position="21"/>
    </location>
</feature>
<organism evidence="2 3">
    <name type="scientific">Hydrocarboniphaga effusa AP103</name>
    <dbReference type="NCBI Taxonomy" id="1172194"/>
    <lineage>
        <taxon>Bacteria</taxon>
        <taxon>Pseudomonadati</taxon>
        <taxon>Pseudomonadota</taxon>
        <taxon>Gammaproteobacteria</taxon>
        <taxon>Nevskiales</taxon>
        <taxon>Nevskiaceae</taxon>
        <taxon>Hydrocarboniphaga</taxon>
    </lineage>
</organism>
<gene>
    <name evidence="2" type="ORF">WQQ_31900</name>
</gene>
<accession>I8T798</accession>
<feature type="compositionally biased region" description="Basic and acidic residues" evidence="1">
    <location>
        <begin position="54"/>
        <end position="71"/>
    </location>
</feature>
<keyword evidence="3" id="KW-1185">Reference proteome</keyword>
<dbReference type="AlphaFoldDB" id="I8T798"/>
<name>I8T798_9GAMM</name>
<evidence type="ECO:0000313" key="2">
    <source>
        <dbReference type="EMBL" id="EIT69608.1"/>
    </source>
</evidence>
<comment type="caution">
    <text evidence="2">The sequence shown here is derived from an EMBL/GenBank/DDBJ whole genome shotgun (WGS) entry which is preliminary data.</text>
</comment>
<reference evidence="2 3" key="1">
    <citation type="journal article" date="2012" name="J. Bacteriol.">
        <title>Genome Sequence of n-Alkane-Degrading Hydrocarboniphaga effusa Strain AP103T (ATCC BAA-332T).</title>
        <authorList>
            <person name="Chang H.K."/>
            <person name="Zylstra G.J."/>
            <person name="Chae J.C."/>
        </authorList>
    </citation>
    <scope>NUCLEOTIDE SEQUENCE [LARGE SCALE GENOMIC DNA]</scope>
    <source>
        <strain evidence="2 3">AP103</strain>
    </source>
</reference>
<protein>
    <submittedName>
        <fullName evidence="2">Uncharacterized protein</fullName>
    </submittedName>
</protein>